<gene>
    <name evidence="1" type="ORF">G6F50_018435</name>
</gene>
<evidence type="ECO:0000313" key="1">
    <source>
        <dbReference type="EMBL" id="KAG1525747.1"/>
    </source>
</evidence>
<dbReference type="AlphaFoldDB" id="A0A9P7BZD0"/>
<keyword evidence="2" id="KW-1185">Reference proteome</keyword>
<comment type="caution">
    <text evidence="1">The sequence shown here is derived from an EMBL/GenBank/DDBJ whole genome shotgun (WGS) entry which is preliminary data.</text>
</comment>
<evidence type="ECO:0000313" key="2">
    <source>
        <dbReference type="Proteomes" id="UP000740926"/>
    </source>
</evidence>
<reference evidence="1 2" key="1">
    <citation type="journal article" date="2020" name="Microb. Genom.">
        <title>Genetic diversity of clinical and environmental Mucorales isolates obtained from an investigation of mucormycosis cases among solid organ transplant recipients.</title>
        <authorList>
            <person name="Nguyen M.H."/>
            <person name="Kaul D."/>
            <person name="Muto C."/>
            <person name="Cheng S.J."/>
            <person name="Richter R.A."/>
            <person name="Bruno V.M."/>
            <person name="Liu G."/>
            <person name="Beyhan S."/>
            <person name="Sundermann A.J."/>
            <person name="Mounaud S."/>
            <person name="Pasculle A.W."/>
            <person name="Nierman W.C."/>
            <person name="Driscoll E."/>
            <person name="Cumbie R."/>
            <person name="Clancy C.J."/>
            <person name="Dupont C.L."/>
        </authorList>
    </citation>
    <scope>NUCLEOTIDE SEQUENCE [LARGE SCALE GENOMIC DNA]</scope>
    <source>
        <strain evidence="1 2">GL24</strain>
    </source>
</reference>
<proteinExistence type="predicted"/>
<protein>
    <submittedName>
        <fullName evidence="1">Uncharacterized protein</fullName>
    </submittedName>
</protein>
<dbReference type="EMBL" id="JAANIU010018114">
    <property type="protein sequence ID" value="KAG1525747.1"/>
    <property type="molecule type" value="Genomic_DNA"/>
</dbReference>
<name>A0A9P7BZD0_9FUNG</name>
<dbReference type="Proteomes" id="UP000740926">
    <property type="component" value="Unassembled WGS sequence"/>
</dbReference>
<sequence>MVTTTISFQNRMDSTPSRCAGSRSVCTLKPVRQARRVYSGLVPMSPYTTPSAPMMSAARDEGACAPPACAPGDEGTPAVAWLMMWVLDE</sequence>
<organism evidence="1 2">
    <name type="scientific">Rhizopus delemar</name>
    <dbReference type="NCBI Taxonomy" id="936053"/>
    <lineage>
        <taxon>Eukaryota</taxon>
        <taxon>Fungi</taxon>
        <taxon>Fungi incertae sedis</taxon>
        <taxon>Mucoromycota</taxon>
        <taxon>Mucoromycotina</taxon>
        <taxon>Mucoromycetes</taxon>
        <taxon>Mucorales</taxon>
        <taxon>Mucorineae</taxon>
        <taxon>Rhizopodaceae</taxon>
        <taxon>Rhizopus</taxon>
    </lineage>
</organism>
<accession>A0A9P7BZD0</accession>